<evidence type="ECO:0000313" key="3">
    <source>
        <dbReference type="EMBL" id="GEU39418.1"/>
    </source>
</evidence>
<keyword evidence="1" id="KW-0175">Coiled coil</keyword>
<protein>
    <recommendedName>
        <fullName evidence="4">Transposase (Putative), gypsy type</fullName>
    </recommendedName>
</protein>
<reference evidence="3" key="1">
    <citation type="journal article" date="2019" name="Sci. Rep.">
        <title>Draft genome of Tanacetum cinerariifolium, the natural source of mosquito coil.</title>
        <authorList>
            <person name="Yamashiro T."/>
            <person name="Shiraishi A."/>
            <person name="Satake H."/>
            <person name="Nakayama K."/>
        </authorList>
    </citation>
    <scope>NUCLEOTIDE SEQUENCE</scope>
</reference>
<name>A0A6L2JQU4_TANCI</name>
<sequence length="758" mass="82661">MDPALVADDFNEQDYATLVAHPSPFWNFPKAFLCLVGLSRHYTLDEETYPWILYKNGEEMNIFAFIHTPDPTKVKIVERGRNESEPLWLETTIDRTVLMLLVAPDRAESELEASVERLFDEGGSGNQTEQVDFVGGGKDVNIQSVIKDADTIVEDVAPMQSKRQGLRKSMVVDAGGASHPPKRKSVVVDAGGASHPPKRLKEDYGTPSGTSVSGKSRSALKRLLARAVLNVEVEVATMPTLPFMTSFISSTPEREGKDHTDFATGPNLRAIGSPLRFVISSDSSHHSGTNVAEAEVDSLIMSSIPIVTTVTTITSTVDPALVAKKKLIKPSLFCVDSSLAGGTDPTTGVFLDLTGSDFLFGAIRTIIDPDTDLQKVYFLLREAEAAKVIRLGAEAFIFEAVEKSLRDETDALKERNTILEKERNALDVKVTELEASAVSKERKLTDLNALVTSIKSQNDIFVDRVREPEISSFGLQEKVTVYESCMDQLEKFQDDRMKVVNDKFDKMYNDFIKMALYLEEKFYPRLLTTVSGCKWLLTLGMELAIVKCLNSPEYIFALGADIDKAIKKGMQDGLSAGIVHGKEGRALIDVAAHNPSAEDASVEAVMNILHLEGPLAEKLGLNELQPNVDQLMVLIHCSPDKVVLGATALSLSLEVSSFRVRRIKENIANQRSALRDVFVPLAEPFSAAALTGTAGNSDTAHATADTNIALSTTFASSSSIEPISIDDYEVVGAEAQAVADENAVFFPNVDGVELNIPE</sequence>
<evidence type="ECO:0000256" key="1">
    <source>
        <dbReference type="SAM" id="Coils"/>
    </source>
</evidence>
<feature type="region of interest" description="Disordered" evidence="2">
    <location>
        <begin position="172"/>
        <end position="216"/>
    </location>
</feature>
<proteinExistence type="predicted"/>
<accession>A0A6L2JQU4</accession>
<feature type="compositionally biased region" description="Polar residues" evidence="2">
    <location>
        <begin position="207"/>
        <end position="216"/>
    </location>
</feature>
<comment type="caution">
    <text evidence="3">The sequence shown here is derived from an EMBL/GenBank/DDBJ whole genome shotgun (WGS) entry which is preliminary data.</text>
</comment>
<gene>
    <name evidence="3" type="ORF">Tci_011396</name>
</gene>
<evidence type="ECO:0008006" key="4">
    <source>
        <dbReference type="Google" id="ProtNLM"/>
    </source>
</evidence>
<dbReference type="EMBL" id="BKCJ010001170">
    <property type="protein sequence ID" value="GEU39418.1"/>
    <property type="molecule type" value="Genomic_DNA"/>
</dbReference>
<dbReference type="AlphaFoldDB" id="A0A6L2JQU4"/>
<evidence type="ECO:0000256" key="2">
    <source>
        <dbReference type="SAM" id="MobiDB-lite"/>
    </source>
</evidence>
<feature type="coiled-coil region" evidence="1">
    <location>
        <begin position="402"/>
        <end position="436"/>
    </location>
</feature>
<organism evidence="3">
    <name type="scientific">Tanacetum cinerariifolium</name>
    <name type="common">Dalmatian daisy</name>
    <name type="synonym">Chrysanthemum cinerariifolium</name>
    <dbReference type="NCBI Taxonomy" id="118510"/>
    <lineage>
        <taxon>Eukaryota</taxon>
        <taxon>Viridiplantae</taxon>
        <taxon>Streptophyta</taxon>
        <taxon>Embryophyta</taxon>
        <taxon>Tracheophyta</taxon>
        <taxon>Spermatophyta</taxon>
        <taxon>Magnoliopsida</taxon>
        <taxon>eudicotyledons</taxon>
        <taxon>Gunneridae</taxon>
        <taxon>Pentapetalae</taxon>
        <taxon>asterids</taxon>
        <taxon>campanulids</taxon>
        <taxon>Asterales</taxon>
        <taxon>Asteraceae</taxon>
        <taxon>Asteroideae</taxon>
        <taxon>Anthemideae</taxon>
        <taxon>Anthemidinae</taxon>
        <taxon>Tanacetum</taxon>
    </lineage>
</organism>